<dbReference type="PANTHER" id="PTHR35526:SF3">
    <property type="entry name" value="ANTI-SIGMA-F FACTOR RSBW"/>
    <property type="match status" value="1"/>
</dbReference>
<keyword evidence="3" id="KW-0547">Nucleotide-binding</keyword>
<dbReference type="EMBL" id="QUAK01000091">
    <property type="protein sequence ID" value="RFU85483.1"/>
    <property type="molecule type" value="Genomic_DNA"/>
</dbReference>
<keyword evidence="4" id="KW-1185">Reference proteome</keyword>
<gene>
    <name evidence="3" type="ORF">DY218_17020</name>
</gene>
<dbReference type="GO" id="GO:0004674">
    <property type="term" value="F:protein serine/threonine kinase activity"/>
    <property type="evidence" value="ECO:0007669"/>
    <property type="project" value="UniProtKB-KW"/>
</dbReference>
<evidence type="ECO:0000256" key="1">
    <source>
        <dbReference type="ARBA" id="ARBA00022527"/>
    </source>
</evidence>
<proteinExistence type="predicted"/>
<reference evidence="3 4" key="1">
    <citation type="submission" date="2018-08" db="EMBL/GenBank/DDBJ databases">
        <title>Isolation, diversity and antifungal activity of Actinobacteria from wheat.</title>
        <authorList>
            <person name="Han C."/>
        </authorList>
    </citation>
    <scope>NUCLEOTIDE SEQUENCE [LARGE SCALE GENOMIC DNA]</scope>
    <source>
        <strain evidence="3 4">NEAU-YY421</strain>
    </source>
</reference>
<evidence type="ECO:0000259" key="2">
    <source>
        <dbReference type="Pfam" id="PF13581"/>
    </source>
</evidence>
<evidence type="ECO:0000313" key="3">
    <source>
        <dbReference type="EMBL" id="RFU85483.1"/>
    </source>
</evidence>
<dbReference type="GO" id="GO:0005524">
    <property type="term" value="F:ATP binding"/>
    <property type="evidence" value="ECO:0007669"/>
    <property type="project" value="UniProtKB-KW"/>
</dbReference>
<protein>
    <submittedName>
        <fullName evidence="3">ATP-binding protein</fullName>
    </submittedName>
</protein>
<sequence length="102" mass="10929">MSSWLTGDQIADASLCVSELATNVIRHDSETATEFHVRLTHADQAVRVEVHSCGAWRLATEVSSQVSASGRGLKLVRAFADDCGIDTSPPSLVAWAEFKIGS</sequence>
<accession>A0A372M4U8</accession>
<keyword evidence="3" id="KW-0067">ATP-binding</keyword>
<evidence type="ECO:0000313" key="4">
    <source>
        <dbReference type="Proteomes" id="UP000263094"/>
    </source>
</evidence>
<dbReference type="Proteomes" id="UP000263094">
    <property type="component" value="Unassembled WGS sequence"/>
</dbReference>
<dbReference type="OrthoDB" id="3479721at2"/>
<dbReference type="InterPro" id="IPR050267">
    <property type="entry name" value="Anti-sigma-factor_SerPK"/>
</dbReference>
<keyword evidence="1" id="KW-0723">Serine/threonine-protein kinase</keyword>
<dbReference type="Gene3D" id="3.30.565.10">
    <property type="entry name" value="Histidine kinase-like ATPase, C-terminal domain"/>
    <property type="match status" value="1"/>
</dbReference>
<name>A0A372M4U8_9ACTN</name>
<dbReference type="PANTHER" id="PTHR35526">
    <property type="entry name" value="ANTI-SIGMA-F FACTOR RSBW-RELATED"/>
    <property type="match status" value="1"/>
</dbReference>
<comment type="caution">
    <text evidence="3">The sequence shown here is derived from an EMBL/GenBank/DDBJ whole genome shotgun (WGS) entry which is preliminary data.</text>
</comment>
<keyword evidence="1" id="KW-0808">Transferase</keyword>
<dbReference type="AlphaFoldDB" id="A0A372M4U8"/>
<dbReference type="SUPFAM" id="SSF55874">
    <property type="entry name" value="ATPase domain of HSP90 chaperone/DNA topoisomerase II/histidine kinase"/>
    <property type="match status" value="1"/>
</dbReference>
<dbReference type="InterPro" id="IPR036890">
    <property type="entry name" value="HATPase_C_sf"/>
</dbReference>
<feature type="domain" description="Histidine kinase/HSP90-like ATPase" evidence="2">
    <location>
        <begin position="5"/>
        <end position="89"/>
    </location>
</feature>
<dbReference type="CDD" id="cd16936">
    <property type="entry name" value="HATPase_RsbW-like"/>
    <property type="match status" value="1"/>
</dbReference>
<dbReference type="Pfam" id="PF13581">
    <property type="entry name" value="HATPase_c_2"/>
    <property type="match status" value="1"/>
</dbReference>
<organism evidence="3 4">
    <name type="scientific">Streptomyces triticagri</name>
    <dbReference type="NCBI Taxonomy" id="2293568"/>
    <lineage>
        <taxon>Bacteria</taxon>
        <taxon>Bacillati</taxon>
        <taxon>Actinomycetota</taxon>
        <taxon>Actinomycetes</taxon>
        <taxon>Kitasatosporales</taxon>
        <taxon>Streptomycetaceae</taxon>
        <taxon>Streptomyces</taxon>
    </lineage>
</organism>
<dbReference type="InterPro" id="IPR003594">
    <property type="entry name" value="HATPase_dom"/>
</dbReference>
<keyword evidence="1" id="KW-0418">Kinase</keyword>